<organism evidence="3 4">
    <name type="scientific">Sphingomonas limnosediminicola</name>
    <dbReference type="NCBI Taxonomy" id="940133"/>
    <lineage>
        <taxon>Bacteria</taxon>
        <taxon>Pseudomonadati</taxon>
        <taxon>Pseudomonadota</taxon>
        <taxon>Alphaproteobacteria</taxon>
        <taxon>Sphingomonadales</taxon>
        <taxon>Sphingomonadaceae</taxon>
        <taxon>Sphingomonas</taxon>
    </lineage>
</organism>
<dbReference type="Pfam" id="PF13360">
    <property type="entry name" value="PQQ_2"/>
    <property type="match status" value="1"/>
</dbReference>
<reference evidence="4" key="1">
    <citation type="journal article" date="2019" name="Int. J. Syst. Evol. Microbiol.">
        <title>The Global Catalogue of Microorganisms (GCM) 10K type strain sequencing project: providing services to taxonomists for standard genome sequencing and annotation.</title>
        <authorList>
            <consortium name="The Broad Institute Genomics Platform"/>
            <consortium name="The Broad Institute Genome Sequencing Center for Infectious Disease"/>
            <person name="Wu L."/>
            <person name="Ma J."/>
        </authorList>
    </citation>
    <scope>NUCLEOTIDE SEQUENCE [LARGE SCALE GENOMIC DNA]</scope>
    <source>
        <strain evidence="4">JCM 17543</strain>
    </source>
</reference>
<dbReference type="PROSITE" id="PS51257">
    <property type="entry name" value="PROKAR_LIPOPROTEIN"/>
    <property type="match status" value="1"/>
</dbReference>
<evidence type="ECO:0000313" key="4">
    <source>
        <dbReference type="Proteomes" id="UP001500827"/>
    </source>
</evidence>
<dbReference type="SMART" id="SM00564">
    <property type="entry name" value="PQQ"/>
    <property type="match status" value="6"/>
</dbReference>
<name>A0ABP7LMU7_9SPHN</name>
<dbReference type="InterPro" id="IPR011047">
    <property type="entry name" value="Quinoprotein_ADH-like_sf"/>
</dbReference>
<feature type="signal peptide" evidence="1">
    <location>
        <begin position="1"/>
        <end position="18"/>
    </location>
</feature>
<accession>A0ABP7LMU7</accession>
<dbReference type="Proteomes" id="UP001500827">
    <property type="component" value="Unassembled WGS sequence"/>
</dbReference>
<gene>
    <name evidence="3" type="ORF">GCM10022276_24590</name>
</gene>
<keyword evidence="1" id="KW-0732">Signal</keyword>
<dbReference type="EMBL" id="BAABBM010000001">
    <property type="protein sequence ID" value="GAA3905089.1"/>
    <property type="molecule type" value="Genomic_DNA"/>
</dbReference>
<dbReference type="InterPro" id="IPR002372">
    <property type="entry name" value="PQQ_rpt_dom"/>
</dbReference>
<evidence type="ECO:0000313" key="3">
    <source>
        <dbReference type="EMBL" id="GAA3905089.1"/>
    </source>
</evidence>
<keyword evidence="4" id="KW-1185">Reference proteome</keyword>
<dbReference type="InterPro" id="IPR015943">
    <property type="entry name" value="WD40/YVTN_repeat-like_dom_sf"/>
</dbReference>
<dbReference type="PANTHER" id="PTHR34512">
    <property type="entry name" value="CELL SURFACE PROTEIN"/>
    <property type="match status" value="1"/>
</dbReference>
<protein>
    <submittedName>
        <fullName evidence="3">PQQ-like beta-propeller repeat protein</fullName>
    </submittedName>
</protein>
<sequence>MIKHKSIRVGIMIAAALAASGCAVLKKGKASKTPVLGERVAVLTSEGGAEIDPATASLPMSLPQATTNTDWAQSGGSPSKSMGQLSLGTALAHAFSVSAGRGSSLTARLAAAPIVANGRIFTMDTMGAVRAFDAQTGARAWESSTPSDKGGESSLYGGGLAFDNGRIYATNGLGYVVALDASNGGLVWKVHPGGPLRGAPSVANNAVYVISQDNQIYSLDEGNGSTNWSQAASLEIAGVFGTASPAVGQGTVVAGFSSGELNAYRYENGRQVWQDALQRTSIRTTVSSLSDIDADPVIDNGQVFAVGQGGRMVALDLITGQRLWEVNIAGIDTPWVAGDWVFVITDDAKLLCLSRTNGHVRWINQLPQFVKLKSKKGQIEYSGPVLAGGRLIVTGSNGVLINIDPTTGSFQSQTNVGAAVSLPPVVANNTLYIYDDRGQLHAFR</sequence>
<proteinExistence type="predicted"/>
<feature type="chain" id="PRO_5047045536" evidence="1">
    <location>
        <begin position="19"/>
        <end position="444"/>
    </location>
</feature>
<dbReference type="PANTHER" id="PTHR34512:SF30">
    <property type="entry name" value="OUTER MEMBRANE PROTEIN ASSEMBLY FACTOR BAMB"/>
    <property type="match status" value="1"/>
</dbReference>
<dbReference type="RefSeq" id="WP_344699995.1">
    <property type="nucleotide sequence ID" value="NZ_BAABBM010000001.1"/>
</dbReference>
<dbReference type="Gene3D" id="2.130.10.10">
    <property type="entry name" value="YVTN repeat-like/Quinoprotein amine dehydrogenase"/>
    <property type="match status" value="1"/>
</dbReference>
<evidence type="ECO:0000259" key="2">
    <source>
        <dbReference type="Pfam" id="PF13360"/>
    </source>
</evidence>
<feature type="domain" description="Pyrrolo-quinoline quinone repeat" evidence="2">
    <location>
        <begin position="126"/>
        <end position="364"/>
    </location>
</feature>
<comment type="caution">
    <text evidence="3">The sequence shown here is derived from an EMBL/GenBank/DDBJ whole genome shotgun (WGS) entry which is preliminary data.</text>
</comment>
<dbReference type="InterPro" id="IPR018391">
    <property type="entry name" value="PQQ_b-propeller_rpt"/>
</dbReference>
<dbReference type="SUPFAM" id="SSF50998">
    <property type="entry name" value="Quinoprotein alcohol dehydrogenase-like"/>
    <property type="match status" value="1"/>
</dbReference>
<evidence type="ECO:0000256" key="1">
    <source>
        <dbReference type="SAM" id="SignalP"/>
    </source>
</evidence>